<keyword evidence="2" id="KW-1185">Reference proteome</keyword>
<dbReference type="Proteomes" id="UP001610334">
    <property type="component" value="Unassembled WGS sequence"/>
</dbReference>
<reference evidence="1 2" key="1">
    <citation type="submission" date="2024-07" db="EMBL/GenBank/DDBJ databases">
        <title>Section-level genome sequencing and comparative genomics of Aspergillus sections Usti and Cavernicolus.</title>
        <authorList>
            <consortium name="Lawrence Berkeley National Laboratory"/>
            <person name="Nybo J.L."/>
            <person name="Vesth T.C."/>
            <person name="Theobald S."/>
            <person name="Frisvad J.C."/>
            <person name="Larsen T.O."/>
            <person name="Kjaerboelling I."/>
            <person name="Rothschild-Mancinelli K."/>
            <person name="Lyhne E.K."/>
            <person name="Kogle M.E."/>
            <person name="Barry K."/>
            <person name="Clum A."/>
            <person name="Na H."/>
            <person name="Ledsgaard L."/>
            <person name="Lin J."/>
            <person name="Lipzen A."/>
            <person name="Kuo A."/>
            <person name="Riley R."/>
            <person name="Mondo S."/>
            <person name="Labutti K."/>
            <person name="Haridas S."/>
            <person name="Pangalinan J."/>
            <person name="Salamov A.A."/>
            <person name="Simmons B.A."/>
            <person name="Magnuson J.K."/>
            <person name="Chen J."/>
            <person name="Drula E."/>
            <person name="Henrissat B."/>
            <person name="Wiebenga A."/>
            <person name="Lubbers R.J."/>
            <person name="Gomes A.C."/>
            <person name="Makela M.R."/>
            <person name="Stajich J."/>
            <person name="Grigoriev I.V."/>
            <person name="Mortensen U.H."/>
            <person name="De Vries R.P."/>
            <person name="Baker S.E."/>
            <person name="Andersen M.R."/>
        </authorList>
    </citation>
    <scope>NUCLEOTIDE SEQUENCE [LARGE SCALE GENOMIC DNA]</scope>
    <source>
        <strain evidence="1 2">CBS 588.65</strain>
    </source>
</reference>
<proteinExistence type="predicted"/>
<comment type="caution">
    <text evidence="1">The sequence shown here is derived from an EMBL/GenBank/DDBJ whole genome shotgun (WGS) entry which is preliminary data.</text>
</comment>
<protein>
    <submittedName>
        <fullName evidence="1">Uncharacterized protein</fullName>
    </submittedName>
</protein>
<organism evidence="1 2">
    <name type="scientific">Aspergillus granulosus</name>
    <dbReference type="NCBI Taxonomy" id="176169"/>
    <lineage>
        <taxon>Eukaryota</taxon>
        <taxon>Fungi</taxon>
        <taxon>Dikarya</taxon>
        <taxon>Ascomycota</taxon>
        <taxon>Pezizomycotina</taxon>
        <taxon>Eurotiomycetes</taxon>
        <taxon>Eurotiomycetidae</taxon>
        <taxon>Eurotiales</taxon>
        <taxon>Aspergillaceae</taxon>
        <taxon>Aspergillus</taxon>
        <taxon>Aspergillus subgen. Nidulantes</taxon>
    </lineage>
</organism>
<dbReference type="EMBL" id="JBFXLT010000131">
    <property type="protein sequence ID" value="KAL2807772.1"/>
    <property type="molecule type" value="Genomic_DNA"/>
</dbReference>
<sequence>MTGNKRERKGFLGRPPTVLLNALTSIQADHERKDSKVPSLLQEMLKKNPKWARDLSKILAMFTKASTTTAPSKLRATISPARTVRAVTRLVRFNAILGTLLTLISTSPEEGLYRPGRIR</sequence>
<gene>
    <name evidence="1" type="ORF">BJX63DRAFT_61051</name>
</gene>
<evidence type="ECO:0000313" key="2">
    <source>
        <dbReference type="Proteomes" id="UP001610334"/>
    </source>
</evidence>
<name>A0ABR4GX35_9EURO</name>
<evidence type="ECO:0000313" key="1">
    <source>
        <dbReference type="EMBL" id="KAL2807772.1"/>
    </source>
</evidence>
<accession>A0ABR4GX35</accession>